<protein>
    <submittedName>
        <fullName evidence="1">Uncharacterized protein</fullName>
    </submittedName>
</protein>
<dbReference type="Proteomes" id="UP000189229">
    <property type="component" value="Unassembled WGS sequence"/>
</dbReference>
<organism evidence="1 2">
    <name type="scientific">Mycobacterium kansasii</name>
    <dbReference type="NCBI Taxonomy" id="1768"/>
    <lineage>
        <taxon>Bacteria</taxon>
        <taxon>Bacillati</taxon>
        <taxon>Actinomycetota</taxon>
        <taxon>Actinomycetes</taxon>
        <taxon>Mycobacteriales</taxon>
        <taxon>Mycobacteriaceae</taxon>
        <taxon>Mycobacterium</taxon>
    </lineage>
</organism>
<evidence type="ECO:0000313" key="2">
    <source>
        <dbReference type="Proteomes" id="UP000189229"/>
    </source>
</evidence>
<accession>A0A1V3WZH4</accession>
<name>A0A1V3WZH4_MYCKA</name>
<reference evidence="1 2" key="1">
    <citation type="submission" date="2017-02" db="EMBL/GenBank/DDBJ databases">
        <title>Complete genome sequences of Mycobacterium kansasii strains isolated from rhesus macaques.</title>
        <authorList>
            <person name="Panda A."/>
            <person name="Nagaraj S."/>
            <person name="Zhao X."/>
            <person name="Tettelin H."/>
            <person name="Detolla L.J."/>
        </authorList>
    </citation>
    <scope>NUCLEOTIDE SEQUENCE [LARGE SCALE GENOMIC DNA]</scope>
    <source>
        <strain evidence="1 2">11-3813</strain>
    </source>
</reference>
<dbReference type="EMBL" id="MVBM01000005">
    <property type="protein sequence ID" value="OOK72307.1"/>
    <property type="molecule type" value="Genomic_DNA"/>
</dbReference>
<gene>
    <name evidence="1" type="ORF">BZL30_5532</name>
</gene>
<proteinExistence type="predicted"/>
<dbReference type="AlphaFoldDB" id="A0A1V3WZH4"/>
<sequence length="72" mass="7689">MSYTEAQLRELAARGADELDGASATDLLRWTDAHFGGVNGPGAGPPATTWSPPTCKKPCWSTWPPKCARACR</sequence>
<evidence type="ECO:0000313" key="1">
    <source>
        <dbReference type="EMBL" id="OOK72307.1"/>
    </source>
</evidence>
<comment type="caution">
    <text evidence="1">The sequence shown here is derived from an EMBL/GenBank/DDBJ whole genome shotgun (WGS) entry which is preliminary data.</text>
</comment>